<protein>
    <submittedName>
        <fullName evidence="5">Helix-turn-helix domain-containing protein</fullName>
    </submittedName>
</protein>
<organism evidence="5 6">
    <name type="scientific">Pseudopedobacter beijingensis</name>
    <dbReference type="NCBI Taxonomy" id="1207056"/>
    <lineage>
        <taxon>Bacteria</taxon>
        <taxon>Pseudomonadati</taxon>
        <taxon>Bacteroidota</taxon>
        <taxon>Sphingobacteriia</taxon>
        <taxon>Sphingobacteriales</taxon>
        <taxon>Sphingobacteriaceae</taxon>
        <taxon>Pseudopedobacter</taxon>
    </lineage>
</organism>
<dbReference type="Pfam" id="PF22200">
    <property type="entry name" value="ExsA_N"/>
    <property type="match status" value="1"/>
</dbReference>
<dbReference type="PROSITE" id="PS01124">
    <property type="entry name" value="HTH_ARAC_FAMILY_2"/>
    <property type="match status" value="1"/>
</dbReference>
<dbReference type="Proteomes" id="UP001597118">
    <property type="component" value="Unassembled WGS sequence"/>
</dbReference>
<gene>
    <name evidence="5" type="ORF">ACFSAH_03075</name>
</gene>
<evidence type="ECO:0000256" key="3">
    <source>
        <dbReference type="ARBA" id="ARBA00023163"/>
    </source>
</evidence>
<dbReference type="InterPro" id="IPR018060">
    <property type="entry name" value="HTH_AraC"/>
</dbReference>
<feature type="domain" description="HTH araC/xylS-type" evidence="4">
    <location>
        <begin position="163"/>
        <end position="261"/>
    </location>
</feature>
<dbReference type="Pfam" id="PF12833">
    <property type="entry name" value="HTH_18"/>
    <property type="match status" value="1"/>
</dbReference>
<keyword evidence="1" id="KW-0805">Transcription regulation</keyword>
<evidence type="ECO:0000256" key="1">
    <source>
        <dbReference type="ARBA" id="ARBA00023015"/>
    </source>
</evidence>
<dbReference type="EMBL" id="JBHUDG010000003">
    <property type="protein sequence ID" value="MFD1628841.1"/>
    <property type="molecule type" value="Genomic_DNA"/>
</dbReference>
<dbReference type="SMART" id="SM00342">
    <property type="entry name" value="HTH_ARAC"/>
    <property type="match status" value="1"/>
</dbReference>
<dbReference type="RefSeq" id="WP_379661226.1">
    <property type="nucleotide sequence ID" value="NZ_JBHUDG010000003.1"/>
</dbReference>
<evidence type="ECO:0000313" key="6">
    <source>
        <dbReference type="Proteomes" id="UP001597118"/>
    </source>
</evidence>
<reference evidence="6" key="1">
    <citation type="journal article" date="2019" name="Int. J. Syst. Evol. Microbiol.">
        <title>The Global Catalogue of Microorganisms (GCM) 10K type strain sequencing project: providing services to taxonomists for standard genome sequencing and annotation.</title>
        <authorList>
            <consortium name="The Broad Institute Genomics Platform"/>
            <consortium name="The Broad Institute Genome Sequencing Center for Infectious Disease"/>
            <person name="Wu L."/>
            <person name="Ma J."/>
        </authorList>
    </citation>
    <scope>NUCLEOTIDE SEQUENCE [LARGE SCALE GENOMIC DNA]</scope>
    <source>
        <strain evidence="6">CCUG 53762</strain>
    </source>
</reference>
<accession>A0ABW4I7V2</accession>
<keyword evidence="2" id="KW-0238">DNA-binding</keyword>
<dbReference type="InterPro" id="IPR050204">
    <property type="entry name" value="AraC_XylS_family_regulators"/>
</dbReference>
<sequence length="265" mass="31154">MRATIKSSDCVSSEISGEHFIYEHTFFFVKEGTTKCYDGNKMHTFKSGDFGLIRKNRLSKYSKEKNSQAKTTFIILDEMFLKKFQERYASGIVAFRSNETFMHIPKNELLTNFIRSLIPYYNSAGKIDETFADLKREELLLILLKLKPELSGLFFDYGIPDKINLEAFMNKNFMFNVNIERFAYLTGRSLSAFKRDFKIIFNETPNRWLIKKRLKEAYFLIEKKNKKPSDIYLDLGFETLSHFSTAFKKQFSISPATLLNRKERI</sequence>
<evidence type="ECO:0000313" key="5">
    <source>
        <dbReference type="EMBL" id="MFD1628841.1"/>
    </source>
</evidence>
<dbReference type="InterPro" id="IPR054015">
    <property type="entry name" value="ExsA-like_N"/>
</dbReference>
<dbReference type="SUPFAM" id="SSF46689">
    <property type="entry name" value="Homeodomain-like"/>
    <property type="match status" value="1"/>
</dbReference>
<keyword evidence="3" id="KW-0804">Transcription</keyword>
<evidence type="ECO:0000256" key="2">
    <source>
        <dbReference type="ARBA" id="ARBA00023125"/>
    </source>
</evidence>
<dbReference type="PANTHER" id="PTHR46796">
    <property type="entry name" value="HTH-TYPE TRANSCRIPTIONAL ACTIVATOR RHAS-RELATED"/>
    <property type="match status" value="1"/>
</dbReference>
<proteinExistence type="predicted"/>
<comment type="caution">
    <text evidence="5">The sequence shown here is derived from an EMBL/GenBank/DDBJ whole genome shotgun (WGS) entry which is preliminary data.</text>
</comment>
<keyword evidence="6" id="KW-1185">Reference proteome</keyword>
<name>A0ABW4I7V2_9SPHI</name>
<evidence type="ECO:0000259" key="4">
    <source>
        <dbReference type="PROSITE" id="PS01124"/>
    </source>
</evidence>
<dbReference type="Gene3D" id="1.10.10.60">
    <property type="entry name" value="Homeodomain-like"/>
    <property type="match status" value="1"/>
</dbReference>
<dbReference type="InterPro" id="IPR009057">
    <property type="entry name" value="Homeodomain-like_sf"/>
</dbReference>